<accession>A0ABS5JQV6</accession>
<organism evidence="9 10">
    <name type="scientific">Carboxylicivirga linearis</name>
    <dbReference type="NCBI Taxonomy" id="1628157"/>
    <lineage>
        <taxon>Bacteria</taxon>
        <taxon>Pseudomonadati</taxon>
        <taxon>Bacteroidota</taxon>
        <taxon>Bacteroidia</taxon>
        <taxon>Marinilabiliales</taxon>
        <taxon>Marinilabiliaceae</taxon>
        <taxon>Carboxylicivirga</taxon>
    </lineage>
</organism>
<evidence type="ECO:0000256" key="4">
    <source>
        <dbReference type="ARBA" id="ARBA00022989"/>
    </source>
</evidence>
<feature type="transmembrane region" description="Helical" evidence="6">
    <location>
        <begin position="705"/>
        <end position="724"/>
    </location>
</feature>
<comment type="caution">
    <text evidence="9">The sequence shown here is derived from an EMBL/GenBank/DDBJ whole genome shotgun (WGS) entry which is preliminary data.</text>
</comment>
<keyword evidence="2" id="KW-1003">Cell membrane</keyword>
<evidence type="ECO:0000256" key="2">
    <source>
        <dbReference type="ARBA" id="ARBA00022475"/>
    </source>
</evidence>
<evidence type="ECO:0000256" key="3">
    <source>
        <dbReference type="ARBA" id="ARBA00022692"/>
    </source>
</evidence>
<evidence type="ECO:0000313" key="9">
    <source>
        <dbReference type="EMBL" id="MBS2097244.1"/>
    </source>
</evidence>
<keyword evidence="4 6" id="KW-1133">Transmembrane helix</keyword>
<feature type="transmembrane region" description="Helical" evidence="6">
    <location>
        <begin position="739"/>
        <end position="759"/>
    </location>
</feature>
<dbReference type="PANTHER" id="PTHR30572:SF18">
    <property type="entry name" value="ABC-TYPE MACROLIDE FAMILY EXPORT SYSTEM PERMEASE COMPONENT 2"/>
    <property type="match status" value="1"/>
</dbReference>
<dbReference type="InterPro" id="IPR003838">
    <property type="entry name" value="ABC3_permease_C"/>
</dbReference>
<feature type="transmembrane region" description="Helical" evidence="6">
    <location>
        <begin position="656"/>
        <end position="678"/>
    </location>
</feature>
<dbReference type="PANTHER" id="PTHR30572">
    <property type="entry name" value="MEMBRANE COMPONENT OF TRANSPORTER-RELATED"/>
    <property type="match status" value="1"/>
</dbReference>
<feature type="transmembrane region" description="Helical" evidence="6">
    <location>
        <begin position="417"/>
        <end position="437"/>
    </location>
</feature>
<feature type="transmembrane region" description="Helical" evidence="6">
    <location>
        <begin position="21"/>
        <end position="42"/>
    </location>
</feature>
<feature type="transmembrane region" description="Helical" evidence="6">
    <location>
        <begin position="322"/>
        <end position="349"/>
    </location>
</feature>
<dbReference type="Pfam" id="PF12704">
    <property type="entry name" value="MacB_PCD"/>
    <property type="match status" value="1"/>
</dbReference>
<feature type="domain" description="MacB-like periplasmic core" evidence="8">
    <location>
        <begin position="22"/>
        <end position="202"/>
    </location>
</feature>
<evidence type="ECO:0000256" key="1">
    <source>
        <dbReference type="ARBA" id="ARBA00004651"/>
    </source>
</evidence>
<evidence type="ECO:0000259" key="7">
    <source>
        <dbReference type="Pfam" id="PF02687"/>
    </source>
</evidence>
<dbReference type="EMBL" id="JAGUCO010000001">
    <property type="protein sequence ID" value="MBS2097244.1"/>
    <property type="molecule type" value="Genomic_DNA"/>
</dbReference>
<comment type="subcellular location">
    <subcellularLocation>
        <location evidence="1">Cell membrane</location>
        <topology evidence="1">Multi-pass membrane protein</topology>
    </subcellularLocation>
</comment>
<keyword evidence="10" id="KW-1185">Reference proteome</keyword>
<dbReference type="PROSITE" id="PS51257">
    <property type="entry name" value="PROKAR_LIPOPROTEIN"/>
    <property type="match status" value="1"/>
</dbReference>
<evidence type="ECO:0000256" key="5">
    <source>
        <dbReference type="ARBA" id="ARBA00023136"/>
    </source>
</evidence>
<feature type="domain" description="ABC3 transporter permease C-terminal" evidence="7">
    <location>
        <begin position="656"/>
        <end position="769"/>
    </location>
</feature>
<feature type="transmembrane region" description="Helical" evidence="6">
    <location>
        <begin position="275"/>
        <end position="297"/>
    </location>
</feature>
<evidence type="ECO:0000259" key="8">
    <source>
        <dbReference type="Pfam" id="PF12704"/>
    </source>
</evidence>
<feature type="transmembrane region" description="Helical" evidence="6">
    <location>
        <begin position="369"/>
        <end position="396"/>
    </location>
</feature>
<evidence type="ECO:0000256" key="6">
    <source>
        <dbReference type="SAM" id="Phobius"/>
    </source>
</evidence>
<dbReference type="Proteomes" id="UP000708576">
    <property type="component" value="Unassembled WGS sequence"/>
</dbReference>
<name>A0ABS5JQV6_9BACT</name>
<reference evidence="9 10" key="1">
    <citation type="journal article" date="2015" name="Int. J. Syst. Evol. Microbiol.">
        <title>Carboxylicivirga linearis sp. nov., isolated from a sea cucumber culture pond.</title>
        <authorList>
            <person name="Wang F.Q."/>
            <person name="Zhou Y.X."/>
            <person name="Lin X.Z."/>
            <person name="Chen G.J."/>
            <person name="Du Z.J."/>
        </authorList>
    </citation>
    <scope>NUCLEOTIDE SEQUENCE [LARGE SCALE GENOMIC DNA]</scope>
    <source>
        <strain evidence="9 10">FB218</strain>
    </source>
</reference>
<dbReference type="RefSeq" id="WP_212213338.1">
    <property type="nucleotide sequence ID" value="NZ_JAGUCO010000001.1"/>
</dbReference>
<proteinExistence type="predicted"/>
<sequence length="776" mass="87366">MLRFRLLMAIRNLLNDKLNGSLIIGGFAIGFTACILIGLFLLSEHRVNKVFSNSENIYRIYDAKNKTEMLDYSLYPKLWKEYPEIEDACPMEYSSGFPIVVKDAELDVSARLDQIIGTTDNFFDIFSVKVISCLSDKPFAFDKSIVITKSVAKQMYGSINPLGRTLKTDFFEGTITAVIEDLPRMASFQAQLIINTDFEEFRLSQSCNDGKCWYVTPHFVILNKSVVPEQLANKINSSIKDISVHVDSLAFQNIEDIYLSKLQMKDAHAKGNSNVLSVFLAIGILILLLSSINYINFTISRQFSKLKEFGIKKINGANATNLFLGAFIEVSLGIIISACIAILLTALILPHSASLFGKEIHFADVNAGVAVALMLSVIVLVVLMNCMAPVYMFTRFKIIDFLAGSSKHNRKQIGRQVMLTFQMVASIILIASVLTIFKQLEYVKHFNLGFNKEQLVRFDLPYTYESPSTIKEEIGKLPFVVSSTLSDGYPGHVKLRMGSGEGENNFKMHCITISDDYLETMGIKLKDGRKFHRGDQNSACIINEEAYKRFGWNSTENKIYQQGRNGGYQVLGVVEDFNTQSLHAGIEPVALLYRADVPFGTLSVRLAPGNVSLQLKGIEQAWKRILPHEPMYFTFYDQQFQAMYQKEERLARSVSFFSIIAIVLTCMGILGQILLVSFARTKEIGIRKVNGAKISEILTLLNKDFIKWVAIAFVIATPIAWFAMNKWLENFAYKTNLSWWIFALAGLFALAIALLTVSYQSWKAAVKNPVEVLRYE</sequence>
<protein>
    <submittedName>
        <fullName evidence="9">ABC transporter permease</fullName>
    </submittedName>
</protein>
<keyword evidence="3 6" id="KW-0812">Transmembrane</keyword>
<keyword evidence="5 6" id="KW-0472">Membrane</keyword>
<gene>
    <name evidence="9" type="ORF">KEM10_03070</name>
</gene>
<dbReference type="InterPro" id="IPR050250">
    <property type="entry name" value="Macrolide_Exporter_MacB"/>
</dbReference>
<evidence type="ECO:0000313" key="10">
    <source>
        <dbReference type="Proteomes" id="UP000708576"/>
    </source>
</evidence>
<dbReference type="InterPro" id="IPR025857">
    <property type="entry name" value="MacB_PCD"/>
</dbReference>
<dbReference type="Pfam" id="PF02687">
    <property type="entry name" value="FtsX"/>
    <property type="match status" value="1"/>
</dbReference>